<dbReference type="EMBL" id="VBUF01000004">
    <property type="protein sequence ID" value="TLS71533.1"/>
    <property type="molecule type" value="Genomic_DNA"/>
</dbReference>
<dbReference type="CDD" id="cd07067">
    <property type="entry name" value="HP_PGM_like"/>
    <property type="match status" value="1"/>
</dbReference>
<dbReference type="OrthoDB" id="9810154at2"/>
<evidence type="ECO:0000313" key="3">
    <source>
        <dbReference type="Proteomes" id="UP000093281"/>
    </source>
</evidence>
<dbReference type="Gene3D" id="3.40.50.1240">
    <property type="entry name" value="Phosphoglycerate mutase-like"/>
    <property type="match status" value="1"/>
</dbReference>
<dbReference type="GO" id="GO:0004619">
    <property type="term" value="F:phosphoglycerate mutase activity"/>
    <property type="evidence" value="ECO:0007669"/>
    <property type="project" value="UniProtKB-EC"/>
</dbReference>
<dbReference type="Proteomes" id="UP000093281">
    <property type="component" value="Unassembled WGS sequence"/>
</dbReference>
<evidence type="ECO:0000313" key="4">
    <source>
        <dbReference type="Proteomes" id="UP000308001"/>
    </source>
</evidence>
<dbReference type="AlphaFoldDB" id="A0A1C0B620"/>
<comment type="caution">
    <text evidence="1">The sequence shown here is derived from an EMBL/GenBank/DDBJ whole genome shotgun (WGS) entry which is preliminary data.</text>
</comment>
<keyword evidence="1" id="KW-0413">Isomerase</keyword>
<evidence type="ECO:0000313" key="1">
    <source>
        <dbReference type="EMBL" id="OCL98606.1"/>
    </source>
</evidence>
<dbReference type="InterPro" id="IPR013078">
    <property type="entry name" value="His_Pase_superF_clade-1"/>
</dbReference>
<evidence type="ECO:0000313" key="2">
    <source>
        <dbReference type="EMBL" id="TLS71533.1"/>
    </source>
</evidence>
<proteinExistence type="predicted"/>
<name>A0A1C0B620_9BACT</name>
<sequence length="161" mass="18272">MKKLFITVHSSSKEENPQDYDYDTDLSKKGLEDTLKMAKHFSSLNQNIDLIVASPATRTRKTADIFAENLNYKKTIMLNEVLYMAFVNELIETITYTYDSVDNLLVIGHNPSLTALAVTLLGFKERVENGAILQINFDCDSWIDIDKSNAKLVKYIKIGDI</sequence>
<gene>
    <name evidence="1" type="primary">gpmA</name>
    <name evidence="1" type="ORF">AAX29_01519</name>
    <name evidence="2" type="ORF">FE246_07940</name>
</gene>
<dbReference type="EC" id="5.4.2.11" evidence="1"/>
<dbReference type="InterPro" id="IPR029033">
    <property type="entry name" value="His_PPase_superfam"/>
</dbReference>
<dbReference type="PATRIC" id="fig|544718.51.peg.1491"/>
<organism evidence="1 3">
    <name type="scientific">Aliarcobacter thereius</name>
    <dbReference type="NCBI Taxonomy" id="544718"/>
    <lineage>
        <taxon>Bacteria</taxon>
        <taxon>Pseudomonadati</taxon>
        <taxon>Campylobacterota</taxon>
        <taxon>Epsilonproteobacteria</taxon>
        <taxon>Campylobacterales</taxon>
        <taxon>Arcobacteraceae</taxon>
        <taxon>Aliarcobacter</taxon>
    </lineage>
</organism>
<accession>A0A1C0B620</accession>
<protein>
    <submittedName>
        <fullName evidence="1 2">Phosphoglycerate mutase</fullName>
        <ecNumber evidence="1">5.4.2.11</ecNumber>
    </submittedName>
</protein>
<dbReference type="SUPFAM" id="SSF53254">
    <property type="entry name" value="Phosphoglycerate mutase-like"/>
    <property type="match status" value="1"/>
</dbReference>
<reference evidence="3" key="2">
    <citation type="submission" date="2015-05" db="EMBL/GenBank/DDBJ databases">
        <authorList>
            <person name="Rovetto F."/>
            <person name="Cocolin L."/>
            <person name="Illeghems K."/>
            <person name="Van Nieuwerburgh F."/>
            <person name="Houf K."/>
        </authorList>
    </citation>
    <scope>NUCLEOTIDE SEQUENCE [LARGE SCALE GENOMIC DNA]</scope>
    <source>
        <strain evidence="3">DU22</strain>
    </source>
</reference>
<dbReference type="EMBL" id="LCUJ01000005">
    <property type="protein sequence ID" value="OCL98606.1"/>
    <property type="molecule type" value="Genomic_DNA"/>
</dbReference>
<dbReference type="Proteomes" id="UP000308001">
    <property type="component" value="Unassembled WGS sequence"/>
</dbReference>
<reference evidence="2 4" key="3">
    <citation type="submission" date="2019-05" db="EMBL/GenBank/DDBJ databases">
        <title>Arcobacter cibarius and Arcobacter thereius providing challenges in identification an antibiotic susceptibility and Quinolone resistance.</title>
        <authorList>
            <person name="Busch A."/>
            <person name="Hanel I."/>
            <person name="Hotzel H."/>
            <person name="Tomaso H."/>
        </authorList>
    </citation>
    <scope>NUCLEOTIDE SEQUENCE [LARGE SCALE GENOMIC DNA]</scope>
    <source>
        <strain evidence="2 4">17CS1191_2</strain>
    </source>
</reference>
<dbReference type="Pfam" id="PF00300">
    <property type="entry name" value="His_Phos_1"/>
    <property type="match status" value="1"/>
</dbReference>
<dbReference type="RefSeq" id="WP_066186714.1">
    <property type="nucleotide sequence ID" value="NZ_LCUJ01000005.1"/>
</dbReference>
<reference evidence="1" key="1">
    <citation type="submission" date="2015-05" db="EMBL/GenBank/DDBJ databases">
        <authorList>
            <person name="Wang D.B."/>
            <person name="Wang M."/>
        </authorList>
    </citation>
    <scope>NUCLEOTIDE SEQUENCE [LARGE SCALE GENOMIC DNA]</scope>
    <source>
        <strain evidence="1">DU22</strain>
    </source>
</reference>